<dbReference type="AlphaFoldDB" id="A0A285USR6"/>
<reference evidence="1 2" key="1">
    <citation type="submission" date="2017-08" db="EMBL/GenBank/DDBJ databases">
        <authorList>
            <person name="de Groot N.N."/>
        </authorList>
    </citation>
    <scope>NUCLEOTIDE SEQUENCE [LARGE SCALE GENOMIC DNA]</scope>
    <source>
        <strain evidence="1 2">JC85</strain>
    </source>
</reference>
<gene>
    <name evidence="1" type="ORF">SAMN05892877_113149</name>
</gene>
<proteinExistence type="predicted"/>
<accession>A0A285USR6</accession>
<protein>
    <submittedName>
        <fullName evidence="1">Uncharacterized protein</fullName>
    </submittedName>
</protein>
<evidence type="ECO:0000313" key="2">
    <source>
        <dbReference type="Proteomes" id="UP000219167"/>
    </source>
</evidence>
<sequence>MSLQIINFQGVPHIVTPYQKGTYIREDAFWRQFRISCSGELSFMEDNPIFGTWQISYGFFLGERGLIGDAMTLAETRIREHSFDLPEDAVGFSPDMIYIRDEQKRLVLAGRTRGSRIDWCRPVSSEQEARDIIKQSSTLHSEGSFQSGWDNFTTARHLHLDADNLEGQLVDPFWREHARVALLSRGQ</sequence>
<keyword evidence="2" id="KW-1185">Reference proteome</keyword>
<dbReference type="OrthoDB" id="7375890at2"/>
<dbReference type="Proteomes" id="UP000219167">
    <property type="component" value="Unassembled WGS sequence"/>
</dbReference>
<dbReference type="EMBL" id="OBQD01000013">
    <property type="protein sequence ID" value="SOC44894.1"/>
    <property type="molecule type" value="Genomic_DNA"/>
</dbReference>
<name>A0A285USR6_9HYPH</name>
<evidence type="ECO:0000313" key="1">
    <source>
        <dbReference type="EMBL" id="SOC44894.1"/>
    </source>
</evidence>
<organism evidence="1 2">
    <name type="scientific">Rhizobium subbaraonis</name>
    <dbReference type="NCBI Taxonomy" id="908946"/>
    <lineage>
        <taxon>Bacteria</taxon>
        <taxon>Pseudomonadati</taxon>
        <taxon>Pseudomonadota</taxon>
        <taxon>Alphaproteobacteria</taxon>
        <taxon>Hyphomicrobiales</taxon>
        <taxon>Rhizobiaceae</taxon>
        <taxon>Rhizobium/Agrobacterium group</taxon>
        <taxon>Rhizobium</taxon>
    </lineage>
</organism>